<dbReference type="Gene3D" id="1.10.1760.20">
    <property type="match status" value="1"/>
</dbReference>
<dbReference type="GO" id="GO:0005886">
    <property type="term" value="C:plasma membrane"/>
    <property type="evidence" value="ECO:0007669"/>
    <property type="project" value="UniProtKB-SubCell"/>
</dbReference>
<dbReference type="InterPro" id="IPR007227">
    <property type="entry name" value="Cell_shape_determining_MreD"/>
</dbReference>
<evidence type="ECO:0000256" key="6">
    <source>
        <dbReference type="ARBA" id="ARBA00022989"/>
    </source>
</evidence>
<keyword evidence="4 8" id="KW-0812">Transmembrane</keyword>
<keyword evidence="6 8" id="KW-1133">Transmembrane helix</keyword>
<keyword evidence="3" id="KW-1003">Cell membrane</keyword>
<dbReference type="NCBIfam" id="TIGR03426">
    <property type="entry name" value="shape_MreD"/>
    <property type="match status" value="1"/>
</dbReference>
<evidence type="ECO:0000256" key="8">
    <source>
        <dbReference type="SAM" id="Phobius"/>
    </source>
</evidence>
<sequence>MWPIIQSCLVVLGAFILQAVLVPHIALGGTKPDVILIVTALYGFTYGPPVGAIAGFFGGLLGDLVGGTHVGLGLVSKSIVGFFAGLVQRTIFVENILLPMVAIFIATWLNEFVYVGFMFLLGEITPIKVLMLQVILPTAIYNALLTPLVYLIVRRFLVFKQETPSINVARKYE</sequence>
<evidence type="ECO:0000313" key="10">
    <source>
        <dbReference type="Proteomes" id="UP000230956"/>
    </source>
</evidence>
<keyword evidence="7 8" id="KW-0472">Membrane</keyword>
<dbReference type="AlphaFoldDB" id="A0A2M7T7T6"/>
<feature type="transmembrane region" description="Helical" evidence="8">
    <location>
        <begin position="134"/>
        <end position="153"/>
    </location>
</feature>
<protein>
    <submittedName>
        <fullName evidence="9">Rod shape-determining protein MreD</fullName>
    </submittedName>
</protein>
<reference evidence="10" key="1">
    <citation type="submission" date="2017-09" db="EMBL/GenBank/DDBJ databases">
        <title>Depth-based differentiation of microbial function through sediment-hosted aquifers and enrichment of novel symbionts in the deep terrestrial subsurface.</title>
        <authorList>
            <person name="Probst A.J."/>
            <person name="Ladd B."/>
            <person name="Jarett J.K."/>
            <person name="Geller-Mcgrath D.E."/>
            <person name="Sieber C.M.K."/>
            <person name="Emerson J.B."/>
            <person name="Anantharaman K."/>
            <person name="Thomas B.C."/>
            <person name="Malmstrom R."/>
            <person name="Stieglmeier M."/>
            <person name="Klingl A."/>
            <person name="Woyke T."/>
            <person name="Ryan C.M."/>
            <person name="Banfield J.F."/>
        </authorList>
    </citation>
    <scope>NUCLEOTIDE SEQUENCE [LARGE SCALE GENOMIC DNA]</scope>
</reference>
<dbReference type="Pfam" id="PF04093">
    <property type="entry name" value="MreD"/>
    <property type="match status" value="1"/>
</dbReference>
<evidence type="ECO:0000256" key="4">
    <source>
        <dbReference type="ARBA" id="ARBA00022692"/>
    </source>
</evidence>
<dbReference type="Proteomes" id="UP000230956">
    <property type="component" value="Unassembled WGS sequence"/>
</dbReference>
<proteinExistence type="inferred from homology"/>
<evidence type="ECO:0000256" key="5">
    <source>
        <dbReference type="ARBA" id="ARBA00022960"/>
    </source>
</evidence>
<evidence type="ECO:0000313" key="9">
    <source>
        <dbReference type="EMBL" id="PIZ38504.1"/>
    </source>
</evidence>
<accession>A0A2M7T7T6</accession>
<evidence type="ECO:0000256" key="2">
    <source>
        <dbReference type="ARBA" id="ARBA00007776"/>
    </source>
</evidence>
<evidence type="ECO:0000256" key="7">
    <source>
        <dbReference type="ARBA" id="ARBA00023136"/>
    </source>
</evidence>
<organism evidence="9 10">
    <name type="scientific">Candidatus Aquicultor secundus</name>
    <dbReference type="NCBI Taxonomy" id="1973895"/>
    <lineage>
        <taxon>Bacteria</taxon>
        <taxon>Bacillati</taxon>
        <taxon>Actinomycetota</taxon>
        <taxon>Candidatus Aquicultoria</taxon>
        <taxon>Candidatus Aquicultorales</taxon>
        <taxon>Candidatus Aquicultoraceae</taxon>
        <taxon>Candidatus Aquicultor</taxon>
    </lineage>
</organism>
<dbReference type="GO" id="GO:0008360">
    <property type="term" value="P:regulation of cell shape"/>
    <property type="evidence" value="ECO:0007669"/>
    <property type="project" value="UniProtKB-KW"/>
</dbReference>
<comment type="similarity">
    <text evidence="2">Belongs to the MreD family.</text>
</comment>
<dbReference type="PIRSF" id="PIRSF037497">
    <property type="entry name" value="MreD_Clostridium/Treponema_prd"/>
    <property type="match status" value="1"/>
</dbReference>
<dbReference type="InterPro" id="IPR017225">
    <property type="entry name" value="Cell_shape_determin_MreD_prd"/>
</dbReference>
<comment type="subcellular location">
    <subcellularLocation>
        <location evidence="1">Cell membrane</location>
        <topology evidence="1">Multi-pass membrane protein</topology>
    </subcellularLocation>
</comment>
<evidence type="ECO:0000256" key="1">
    <source>
        <dbReference type="ARBA" id="ARBA00004651"/>
    </source>
</evidence>
<comment type="caution">
    <text evidence="9">The sequence shown here is derived from an EMBL/GenBank/DDBJ whole genome shotgun (WGS) entry which is preliminary data.</text>
</comment>
<dbReference type="EMBL" id="PFNG01000146">
    <property type="protein sequence ID" value="PIZ38504.1"/>
    <property type="molecule type" value="Genomic_DNA"/>
</dbReference>
<evidence type="ECO:0000256" key="3">
    <source>
        <dbReference type="ARBA" id="ARBA00022475"/>
    </source>
</evidence>
<name>A0A2M7T7T6_9ACTN</name>
<gene>
    <name evidence="9" type="primary">mreD</name>
    <name evidence="9" type="ORF">COY37_06145</name>
</gene>
<keyword evidence="5" id="KW-0133">Cell shape</keyword>
<feature type="transmembrane region" description="Helical" evidence="8">
    <location>
        <begin position="96"/>
        <end position="122"/>
    </location>
</feature>
<dbReference type="RefSeq" id="WP_286976744.1">
    <property type="nucleotide sequence ID" value="NZ_PEXG01000156.1"/>
</dbReference>